<proteinExistence type="predicted"/>
<feature type="compositionally biased region" description="Basic and acidic residues" evidence="1">
    <location>
        <begin position="94"/>
        <end position="112"/>
    </location>
</feature>
<name>A0A9P4M413_9PEZI</name>
<reference evidence="2" key="1">
    <citation type="journal article" date="2020" name="Stud. Mycol.">
        <title>101 Dothideomycetes genomes: a test case for predicting lifestyles and emergence of pathogens.</title>
        <authorList>
            <person name="Haridas S."/>
            <person name="Albert R."/>
            <person name="Binder M."/>
            <person name="Bloem J."/>
            <person name="Labutti K."/>
            <person name="Salamov A."/>
            <person name="Andreopoulos B."/>
            <person name="Baker S."/>
            <person name="Barry K."/>
            <person name="Bills G."/>
            <person name="Bluhm B."/>
            <person name="Cannon C."/>
            <person name="Castanera R."/>
            <person name="Culley D."/>
            <person name="Daum C."/>
            <person name="Ezra D."/>
            <person name="Gonzalez J."/>
            <person name="Henrissat B."/>
            <person name="Kuo A."/>
            <person name="Liang C."/>
            <person name="Lipzen A."/>
            <person name="Lutzoni F."/>
            <person name="Magnuson J."/>
            <person name="Mondo S."/>
            <person name="Nolan M."/>
            <person name="Ohm R."/>
            <person name="Pangilinan J."/>
            <person name="Park H.-J."/>
            <person name="Ramirez L."/>
            <person name="Alfaro M."/>
            <person name="Sun H."/>
            <person name="Tritt A."/>
            <person name="Yoshinaga Y."/>
            <person name="Zwiers L.-H."/>
            <person name="Turgeon B."/>
            <person name="Goodwin S."/>
            <person name="Spatafora J."/>
            <person name="Crous P."/>
            <person name="Grigoriev I."/>
        </authorList>
    </citation>
    <scope>NUCLEOTIDE SEQUENCE</scope>
    <source>
        <strain evidence="2">CBS 133067</strain>
    </source>
</reference>
<evidence type="ECO:0000256" key="1">
    <source>
        <dbReference type="SAM" id="MobiDB-lite"/>
    </source>
</evidence>
<dbReference type="OrthoDB" id="3359339at2759"/>
<feature type="region of interest" description="Disordered" evidence="1">
    <location>
        <begin position="24"/>
        <end position="142"/>
    </location>
</feature>
<keyword evidence="3" id="KW-1185">Reference proteome</keyword>
<evidence type="ECO:0000313" key="3">
    <source>
        <dbReference type="Proteomes" id="UP000799772"/>
    </source>
</evidence>
<evidence type="ECO:0000313" key="2">
    <source>
        <dbReference type="EMBL" id="KAF2092409.1"/>
    </source>
</evidence>
<accession>A0A9P4M413</accession>
<feature type="compositionally biased region" description="Polar residues" evidence="1">
    <location>
        <begin position="31"/>
        <end position="48"/>
    </location>
</feature>
<dbReference type="AlphaFoldDB" id="A0A9P4M413"/>
<organism evidence="2 3">
    <name type="scientific">Rhizodiscina lignyota</name>
    <dbReference type="NCBI Taxonomy" id="1504668"/>
    <lineage>
        <taxon>Eukaryota</taxon>
        <taxon>Fungi</taxon>
        <taxon>Dikarya</taxon>
        <taxon>Ascomycota</taxon>
        <taxon>Pezizomycotina</taxon>
        <taxon>Dothideomycetes</taxon>
        <taxon>Pleosporomycetidae</taxon>
        <taxon>Aulographales</taxon>
        <taxon>Rhizodiscinaceae</taxon>
        <taxon>Rhizodiscina</taxon>
    </lineage>
</organism>
<dbReference type="EMBL" id="ML978147">
    <property type="protein sequence ID" value="KAF2092409.1"/>
    <property type="molecule type" value="Genomic_DNA"/>
</dbReference>
<gene>
    <name evidence="2" type="ORF">NA57DRAFT_50337</name>
</gene>
<dbReference type="Proteomes" id="UP000799772">
    <property type="component" value="Unassembled WGS sequence"/>
</dbReference>
<comment type="caution">
    <text evidence="2">The sequence shown here is derived from an EMBL/GenBank/DDBJ whole genome shotgun (WGS) entry which is preliminary data.</text>
</comment>
<sequence length="142" mass="15210">MSADYQGQDPLVLAKQAERDLNSYDAKQGHLSGTKNRNAVSDSANESGVNEYVQNKFPGADVKYGSAASGAGDNREIPVEEGGDINPTTGRPTKARDFEGAGGPEDKARMYAEEAPGNDDVRGGIRQGGERFYDADRVADRR</sequence>
<feature type="compositionally biased region" description="Basic and acidic residues" evidence="1">
    <location>
        <begin position="119"/>
        <end position="142"/>
    </location>
</feature>
<protein>
    <submittedName>
        <fullName evidence="2">Uncharacterized protein</fullName>
    </submittedName>
</protein>